<keyword evidence="3" id="KW-0238">DNA-binding</keyword>
<dbReference type="AlphaFoldDB" id="G8PBS9"/>
<name>G8PBS9_PEDCP</name>
<evidence type="ECO:0000256" key="5">
    <source>
        <dbReference type="SAM" id="Coils"/>
    </source>
</evidence>
<evidence type="ECO:0000256" key="1">
    <source>
        <dbReference type="ARBA" id="ARBA00022491"/>
    </source>
</evidence>
<dbReference type="PROSITE" id="PS50937">
    <property type="entry name" value="HTH_MERR_2"/>
    <property type="match status" value="1"/>
</dbReference>
<gene>
    <name evidence="7" type="ordered locus">PECL_1775</name>
</gene>
<dbReference type="PANTHER" id="PTHR30204:SF69">
    <property type="entry name" value="MERR-FAMILY TRANSCRIPTIONAL REGULATOR"/>
    <property type="match status" value="1"/>
</dbReference>
<sequence length="125" mass="14796">MHSISEVSKQFNVTYDTLRYYEEKGLLSTVKRDSRGRRIYSDSNLDELNRIIHMRQLGATVNEILDLKRTDLSKEDLYHVLDFLNTLNKRLENQAKNIHKQKEFIESKRAKILNDIRTIDSKNKA</sequence>
<evidence type="ECO:0000313" key="8">
    <source>
        <dbReference type="Proteomes" id="UP000005444"/>
    </source>
</evidence>
<feature type="coiled-coil region" evidence="5">
    <location>
        <begin position="74"/>
        <end position="108"/>
    </location>
</feature>
<dbReference type="SUPFAM" id="SSF46955">
    <property type="entry name" value="Putative DNA-binding domain"/>
    <property type="match status" value="1"/>
</dbReference>
<dbReference type="HOGENOM" id="CLU_060077_8_3_9"/>
<protein>
    <submittedName>
        <fullName evidence="7">Transcriptional regulator, MerR family</fullName>
    </submittedName>
</protein>
<dbReference type="EMBL" id="CP003137">
    <property type="protein sequence ID" value="AEV95987.1"/>
    <property type="molecule type" value="Genomic_DNA"/>
</dbReference>
<organism evidence="7 8">
    <name type="scientific">Pediococcus claussenii (strain ATCC BAA-344 / DSM 14800 / JCM 18046 / KCTC 3811 / LMG 21948 / P06)</name>
    <dbReference type="NCBI Taxonomy" id="701521"/>
    <lineage>
        <taxon>Bacteria</taxon>
        <taxon>Bacillati</taxon>
        <taxon>Bacillota</taxon>
        <taxon>Bacilli</taxon>
        <taxon>Lactobacillales</taxon>
        <taxon>Lactobacillaceae</taxon>
        <taxon>Pediococcus</taxon>
    </lineage>
</organism>
<keyword evidence="2" id="KW-0805">Transcription regulation</keyword>
<dbReference type="InterPro" id="IPR009061">
    <property type="entry name" value="DNA-bd_dom_put_sf"/>
</dbReference>
<reference evidence="7 8" key="1">
    <citation type="journal article" date="2012" name="J. Bacteriol.">
        <title>Complete Genome Sequence of the Beer Spoilage Organism Pediococcus claussenii ATCC BAA-344T.</title>
        <authorList>
            <person name="Pittet V."/>
            <person name="Abegunde T."/>
            <person name="Marfleet T."/>
            <person name="Haakensen M."/>
            <person name="Morrow K."/>
            <person name="Jayaprakash T."/>
            <person name="Schroeder K."/>
            <person name="Trost B."/>
            <person name="Byrns S."/>
            <person name="Bergsveinson J."/>
            <person name="Kusalik A."/>
            <person name="Ziola B."/>
        </authorList>
    </citation>
    <scope>NUCLEOTIDE SEQUENCE [LARGE SCALE GENOMIC DNA]</scope>
    <source>
        <strain evidence="7 8">ATCC BAA-344</strain>
    </source>
</reference>
<evidence type="ECO:0000256" key="3">
    <source>
        <dbReference type="ARBA" id="ARBA00023125"/>
    </source>
</evidence>
<dbReference type="PRINTS" id="PR00040">
    <property type="entry name" value="HTHMERR"/>
</dbReference>
<dbReference type="Gene3D" id="1.10.1660.10">
    <property type="match status" value="1"/>
</dbReference>
<evidence type="ECO:0000256" key="2">
    <source>
        <dbReference type="ARBA" id="ARBA00023015"/>
    </source>
</evidence>
<keyword evidence="4" id="KW-0804">Transcription</keyword>
<dbReference type="Pfam" id="PF13411">
    <property type="entry name" value="MerR_1"/>
    <property type="match status" value="1"/>
</dbReference>
<dbReference type="RefSeq" id="WP_014216181.1">
    <property type="nucleotide sequence ID" value="NC_016605.1"/>
</dbReference>
<dbReference type="InterPro" id="IPR047057">
    <property type="entry name" value="MerR_fam"/>
</dbReference>
<keyword evidence="8" id="KW-1185">Reference proteome</keyword>
<dbReference type="InterPro" id="IPR000551">
    <property type="entry name" value="MerR-type_HTH_dom"/>
</dbReference>
<dbReference type="PANTHER" id="PTHR30204">
    <property type="entry name" value="REDOX-CYCLING DRUG-SENSING TRANSCRIPTIONAL ACTIVATOR SOXR"/>
    <property type="match status" value="1"/>
</dbReference>
<evidence type="ECO:0000256" key="4">
    <source>
        <dbReference type="ARBA" id="ARBA00023163"/>
    </source>
</evidence>
<accession>G8PBS9</accession>
<dbReference type="eggNOG" id="COG0789">
    <property type="taxonomic scope" value="Bacteria"/>
</dbReference>
<dbReference type="PATRIC" id="fig|701521.8.peg.1676"/>
<dbReference type="GO" id="GO:0003677">
    <property type="term" value="F:DNA binding"/>
    <property type="evidence" value="ECO:0007669"/>
    <property type="project" value="UniProtKB-KW"/>
</dbReference>
<proteinExistence type="predicted"/>
<dbReference type="KEGG" id="pce:PECL_1775"/>
<dbReference type="Proteomes" id="UP000005444">
    <property type="component" value="Chromosome"/>
</dbReference>
<dbReference type="GO" id="GO:0003700">
    <property type="term" value="F:DNA-binding transcription factor activity"/>
    <property type="evidence" value="ECO:0007669"/>
    <property type="project" value="InterPro"/>
</dbReference>
<keyword evidence="5" id="KW-0175">Coiled coil</keyword>
<feature type="domain" description="HTH merR-type" evidence="6">
    <location>
        <begin position="1"/>
        <end position="70"/>
    </location>
</feature>
<dbReference type="SMART" id="SM00422">
    <property type="entry name" value="HTH_MERR"/>
    <property type="match status" value="1"/>
</dbReference>
<dbReference type="STRING" id="701521.PECL_1775"/>
<evidence type="ECO:0000313" key="7">
    <source>
        <dbReference type="EMBL" id="AEV95987.1"/>
    </source>
</evidence>
<keyword evidence="1" id="KW-0678">Repressor</keyword>
<evidence type="ECO:0000259" key="6">
    <source>
        <dbReference type="PROSITE" id="PS50937"/>
    </source>
</evidence>